<dbReference type="PANTHER" id="PTHR11999">
    <property type="entry name" value="GROUP II PYRIDOXAL-5-PHOSPHATE DECARBOXYLASE"/>
    <property type="match status" value="1"/>
</dbReference>
<keyword evidence="3 5" id="KW-0663">Pyridoxal phosphate</keyword>
<protein>
    <recommendedName>
        <fullName evidence="9">Aromatic-L-amino-acid decarboxylase</fullName>
    </recommendedName>
</protein>
<dbReference type="InterPro" id="IPR015421">
    <property type="entry name" value="PyrdxlP-dep_Trfase_major"/>
</dbReference>
<dbReference type="Gene3D" id="1.20.1340.10">
    <property type="entry name" value="dopa decarboxylase, N-terminal domain"/>
    <property type="match status" value="1"/>
</dbReference>
<evidence type="ECO:0000256" key="2">
    <source>
        <dbReference type="ARBA" id="ARBA00009533"/>
    </source>
</evidence>
<dbReference type="EMBL" id="JBJJXI010000135">
    <property type="protein sequence ID" value="KAL3388226.1"/>
    <property type="molecule type" value="Genomic_DNA"/>
</dbReference>
<evidence type="ECO:0000256" key="5">
    <source>
        <dbReference type="PIRSR" id="PIRSR602129-50"/>
    </source>
</evidence>
<dbReference type="Gene3D" id="3.90.1150.10">
    <property type="entry name" value="Aspartate Aminotransferase, domain 1"/>
    <property type="match status" value="1"/>
</dbReference>
<dbReference type="InterPro" id="IPR010977">
    <property type="entry name" value="Aromatic_deC"/>
</dbReference>
<keyword evidence="4 6" id="KW-0456">Lyase</keyword>
<reference evidence="7 8" key="1">
    <citation type="journal article" date="2024" name="bioRxiv">
        <title>A reference genome for Trichogramma kaykai: A tiny desert-dwelling parasitoid wasp with competing sex-ratio distorters.</title>
        <authorList>
            <person name="Culotta J."/>
            <person name="Lindsey A.R."/>
        </authorList>
    </citation>
    <scope>NUCLEOTIDE SEQUENCE [LARGE SCALE GENOMIC DNA]</scope>
    <source>
        <strain evidence="7 8">KSX58</strain>
    </source>
</reference>
<evidence type="ECO:0000256" key="3">
    <source>
        <dbReference type="ARBA" id="ARBA00022898"/>
    </source>
</evidence>
<dbReference type="Proteomes" id="UP001627154">
    <property type="component" value="Unassembled WGS sequence"/>
</dbReference>
<comment type="caution">
    <text evidence="7">The sequence shown here is derived from an EMBL/GenBank/DDBJ whole genome shotgun (WGS) entry which is preliminary data.</text>
</comment>
<dbReference type="GO" id="GO:0016829">
    <property type="term" value="F:lyase activity"/>
    <property type="evidence" value="ECO:0007669"/>
    <property type="project" value="UniProtKB-KW"/>
</dbReference>
<keyword evidence="8" id="KW-1185">Reference proteome</keyword>
<dbReference type="Pfam" id="PF00282">
    <property type="entry name" value="Pyridoxal_deC"/>
    <property type="match status" value="1"/>
</dbReference>
<dbReference type="FunFam" id="1.20.1340.10:FF:000001">
    <property type="entry name" value="Histidine decarboxylase"/>
    <property type="match status" value="1"/>
</dbReference>
<evidence type="ECO:0000313" key="7">
    <source>
        <dbReference type="EMBL" id="KAL3388226.1"/>
    </source>
</evidence>
<organism evidence="7 8">
    <name type="scientific">Trichogramma kaykai</name>
    <dbReference type="NCBI Taxonomy" id="54128"/>
    <lineage>
        <taxon>Eukaryota</taxon>
        <taxon>Metazoa</taxon>
        <taxon>Ecdysozoa</taxon>
        <taxon>Arthropoda</taxon>
        <taxon>Hexapoda</taxon>
        <taxon>Insecta</taxon>
        <taxon>Pterygota</taxon>
        <taxon>Neoptera</taxon>
        <taxon>Endopterygota</taxon>
        <taxon>Hymenoptera</taxon>
        <taxon>Apocrita</taxon>
        <taxon>Proctotrupomorpha</taxon>
        <taxon>Chalcidoidea</taxon>
        <taxon>Trichogrammatidae</taxon>
        <taxon>Trichogramma</taxon>
    </lineage>
</organism>
<dbReference type="CDD" id="cd06450">
    <property type="entry name" value="DOPA_deC_like"/>
    <property type="match status" value="1"/>
</dbReference>
<dbReference type="InterPro" id="IPR015422">
    <property type="entry name" value="PyrdxlP-dep_Trfase_small"/>
</dbReference>
<dbReference type="AlphaFoldDB" id="A0ABD2W6J3"/>
<dbReference type="InterPro" id="IPR002129">
    <property type="entry name" value="PyrdxlP-dep_de-COase"/>
</dbReference>
<dbReference type="PRINTS" id="PR00800">
    <property type="entry name" value="YHDCRBOXLASE"/>
</dbReference>
<dbReference type="InterPro" id="IPR015424">
    <property type="entry name" value="PyrdxlP-dep_Trfase"/>
</dbReference>
<gene>
    <name evidence="7" type="ORF">TKK_016652</name>
</gene>
<dbReference type="FunFam" id="3.40.640.10:FF:000025">
    <property type="entry name" value="Histidine decarboxylase"/>
    <property type="match status" value="1"/>
</dbReference>
<comment type="similarity">
    <text evidence="2 6">Belongs to the group II decarboxylase family.</text>
</comment>
<feature type="modified residue" description="N6-(pyridoxal phosphate)lysine" evidence="5">
    <location>
        <position position="296"/>
    </location>
</feature>
<accession>A0ABD2W6J3</accession>
<proteinExistence type="inferred from homology"/>
<dbReference type="Gene3D" id="3.40.640.10">
    <property type="entry name" value="Type I PLP-dependent aspartate aminotransferase-like (Major domain)"/>
    <property type="match status" value="1"/>
</dbReference>
<dbReference type="PANTHER" id="PTHR11999:SF60">
    <property type="entry name" value="3,4-DIHYDROXYPHENYLACETALDEHYDE SYNTHASE"/>
    <property type="match status" value="1"/>
</dbReference>
<evidence type="ECO:0000313" key="8">
    <source>
        <dbReference type="Proteomes" id="UP001627154"/>
    </source>
</evidence>
<evidence type="ECO:0000256" key="4">
    <source>
        <dbReference type="ARBA" id="ARBA00023239"/>
    </source>
</evidence>
<comment type="cofactor">
    <cofactor evidence="1 5 6">
        <name>pyridoxal 5'-phosphate</name>
        <dbReference type="ChEBI" id="CHEBI:597326"/>
    </cofactor>
</comment>
<evidence type="ECO:0008006" key="9">
    <source>
        <dbReference type="Google" id="ProtNLM"/>
    </source>
</evidence>
<name>A0ABD2W6J3_9HYME</name>
<evidence type="ECO:0000256" key="6">
    <source>
        <dbReference type="RuleBase" id="RU000382"/>
    </source>
</evidence>
<sequence>MNSQEFREFAKAAVDYVAEYDESIRDRTVLPEVEPGYLARLLPSEPPNEPETWQQVLQDLDRHIMPGMTHWHSPHFHAYYPAAKSYPSIVGELLSAGLGCMGFSWIASPACTELEMLVTDWLAKILGLPEHFLNSSEGPGGGVLQSSASESTLLSMIAARQRCCSQNRAPADRDKLLVYTSNQANLSVEKAARLADMGVRLLPSDERCSLRGSTLLEHLERDAKRGYVACIVVATLGTTSTCAFDRLDEIGPICRERGIWLHVDAAYAGAAFVCPEYREFMAGIEHVDSFTFNPHKWLLVNADCSVHWIKDSRELTEPFKVDRVYITNDPNRASSKSSSIAPRDYRHWQLSLSRRFRALKIWLVLRLYGVEGLRKHIRDSVGLAQQFEKLVAADERFEMPVQSSMAVVCFRIKGKNELTRRLLDKLMLRRNVYVVPSVYRKLLIIRFVVCSQLTQAEDVAYAWREMSEQTQLVIDECAKDERQLLLPQRVDCPDDDDDPLVIQIQQNGHRRSSGDDTKCRERFELVHNRVDPGKNSSGSVQHSISAAFFKLFAGAFKNDHRQLA</sequence>
<dbReference type="SUPFAM" id="SSF53383">
    <property type="entry name" value="PLP-dependent transferases"/>
    <property type="match status" value="1"/>
</dbReference>
<evidence type="ECO:0000256" key="1">
    <source>
        <dbReference type="ARBA" id="ARBA00001933"/>
    </source>
</evidence>